<dbReference type="RefSeq" id="XP_037157340.1">
    <property type="nucleotide sequence ID" value="XM_037295339.1"/>
</dbReference>
<dbReference type="EMBL" id="JACCJB010000002">
    <property type="protein sequence ID" value="KAF6230083.1"/>
    <property type="molecule type" value="Genomic_DNA"/>
</dbReference>
<organism evidence="5 6">
    <name type="scientific">Letharia lupina</name>
    <dbReference type="NCBI Taxonomy" id="560253"/>
    <lineage>
        <taxon>Eukaryota</taxon>
        <taxon>Fungi</taxon>
        <taxon>Dikarya</taxon>
        <taxon>Ascomycota</taxon>
        <taxon>Pezizomycotina</taxon>
        <taxon>Lecanoromycetes</taxon>
        <taxon>OSLEUM clade</taxon>
        <taxon>Lecanoromycetidae</taxon>
        <taxon>Lecanorales</taxon>
        <taxon>Lecanorineae</taxon>
        <taxon>Parmeliaceae</taxon>
        <taxon>Letharia</taxon>
    </lineage>
</organism>
<evidence type="ECO:0000256" key="1">
    <source>
        <dbReference type="ARBA" id="ARBA00004123"/>
    </source>
</evidence>
<keyword evidence="6" id="KW-1185">Reference proteome</keyword>
<dbReference type="CDD" id="cd22965">
    <property type="entry name" value="DD_DPY30_SDC1"/>
    <property type="match status" value="1"/>
</dbReference>
<accession>A0A8H6KZM9</accession>
<evidence type="ECO:0000313" key="5">
    <source>
        <dbReference type="EMBL" id="KAF6230083.1"/>
    </source>
</evidence>
<keyword evidence="3" id="KW-0539">Nucleus</keyword>
<reference evidence="5 6" key="1">
    <citation type="journal article" date="2020" name="Genomics">
        <title>Complete, high-quality genomes from long-read metagenomic sequencing of two wolf lichen thalli reveals enigmatic genome architecture.</title>
        <authorList>
            <person name="McKenzie S.K."/>
            <person name="Walston R.F."/>
            <person name="Allen J.L."/>
        </authorList>
    </citation>
    <scope>NUCLEOTIDE SEQUENCE [LARGE SCALE GENOMIC DNA]</scope>
    <source>
        <strain evidence="5">WasteWater1</strain>
    </source>
</reference>
<evidence type="ECO:0000256" key="4">
    <source>
        <dbReference type="SAM" id="MobiDB-lite"/>
    </source>
</evidence>
<sequence>MAEETPKSPADAPDASTPIPPIDNIHSITDLPPPEPVLPPNAALSEPNLDTEMPEAAPPLPQMNYAPIPPTPIPATQRTATPTRHVNGTAAAEVAPPMPSKAASHGAPARRYLNEKVTGVLLEGMKRLAADQPENPLQVLGEFLLQRSRDLEGVKQESTT</sequence>
<dbReference type="Gene3D" id="1.20.890.10">
    <property type="entry name" value="cAMP-dependent protein kinase regulatory subunit, dimerization-anchoring domain"/>
    <property type="match status" value="1"/>
</dbReference>
<comment type="subcellular location">
    <subcellularLocation>
        <location evidence="1">Nucleus</location>
    </subcellularLocation>
</comment>
<dbReference type="GO" id="GO:0005634">
    <property type="term" value="C:nucleus"/>
    <property type="evidence" value="ECO:0007669"/>
    <property type="project" value="UniProtKB-SubCell"/>
</dbReference>
<name>A0A8H6KZM9_9LECA</name>
<feature type="compositionally biased region" description="Low complexity" evidence="4">
    <location>
        <begin position="74"/>
        <end position="84"/>
    </location>
</feature>
<protein>
    <submittedName>
        <fullName evidence="5">Uncharacterized protein</fullName>
    </submittedName>
</protein>
<proteinExistence type="inferred from homology"/>
<dbReference type="Proteomes" id="UP000593566">
    <property type="component" value="Unassembled WGS sequence"/>
</dbReference>
<evidence type="ECO:0000256" key="3">
    <source>
        <dbReference type="ARBA" id="ARBA00023242"/>
    </source>
</evidence>
<dbReference type="Pfam" id="PF05186">
    <property type="entry name" value="Dpy-30"/>
    <property type="match status" value="1"/>
</dbReference>
<evidence type="ECO:0000256" key="2">
    <source>
        <dbReference type="ARBA" id="ARBA00010849"/>
    </source>
</evidence>
<dbReference type="GeneID" id="59332830"/>
<evidence type="ECO:0000313" key="6">
    <source>
        <dbReference type="Proteomes" id="UP000593566"/>
    </source>
</evidence>
<dbReference type="AlphaFoldDB" id="A0A8H6KZM9"/>
<dbReference type="InterPro" id="IPR007858">
    <property type="entry name" value="Dpy-30_motif"/>
</dbReference>
<feature type="region of interest" description="Disordered" evidence="4">
    <location>
        <begin position="1"/>
        <end position="110"/>
    </location>
</feature>
<feature type="compositionally biased region" description="Pro residues" evidence="4">
    <location>
        <begin position="56"/>
        <end position="73"/>
    </location>
</feature>
<dbReference type="InterPro" id="IPR049629">
    <property type="entry name" value="DPY30_SDC1_DD"/>
</dbReference>
<comment type="caution">
    <text evidence="5">The sequence shown here is derived from an EMBL/GenBank/DDBJ whole genome shotgun (WGS) entry which is preliminary data.</text>
</comment>
<comment type="similarity">
    <text evidence="2">Belongs to the dpy-30 family.</text>
</comment>
<gene>
    <name evidence="5" type="ORF">HO133_004422</name>
</gene>